<gene>
    <name evidence="1" type="ORF">AGLY_001981</name>
</gene>
<evidence type="ECO:0000313" key="2">
    <source>
        <dbReference type="Proteomes" id="UP000475862"/>
    </source>
</evidence>
<accession>A0A6G0U4H3</accession>
<reference evidence="1 2" key="1">
    <citation type="submission" date="2019-08" db="EMBL/GenBank/DDBJ databases">
        <title>The genome of the soybean aphid Biotype 1, its phylome, world population structure and adaptation to the North American continent.</title>
        <authorList>
            <person name="Giordano R."/>
            <person name="Donthu R.K."/>
            <person name="Hernandez A.G."/>
            <person name="Wright C.L."/>
            <person name="Zimin A.V."/>
        </authorList>
    </citation>
    <scope>NUCLEOTIDE SEQUENCE [LARGE SCALE GENOMIC DNA]</scope>
    <source>
        <tissue evidence="1">Whole aphids</tissue>
    </source>
</reference>
<sequence length="171" mass="19686">MESLANLFIECRSTEQTKQVRIASISLEFFAHFSSFVFNASINQGTPSSTKTCLVRVSSFLHSWPTILKAFIRTSVFCSFFKRLLILFTIPNFNKPTLPLLDSLDKTNKFLIAVIIEHFLLLSLVQLDVILTKQAVFLYLWDQTTNIAYHLCRLLHIFQAVRKHNNDGIML</sequence>
<evidence type="ECO:0000313" key="1">
    <source>
        <dbReference type="EMBL" id="KAE9543857.1"/>
    </source>
</evidence>
<dbReference type="Proteomes" id="UP000475862">
    <property type="component" value="Unassembled WGS sequence"/>
</dbReference>
<organism evidence="1 2">
    <name type="scientific">Aphis glycines</name>
    <name type="common">Soybean aphid</name>
    <dbReference type="NCBI Taxonomy" id="307491"/>
    <lineage>
        <taxon>Eukaryota</taxon>
        <taxon>Metazoa</taxon>
        <taxon>Ecdysozoa</taxon>
        <taxon>Arthropoda</taxon>
        <taxon>Hexapoda</taxon>
        <taxon>Insecta</taxon>
        <taxon>Pterygota</taxon>
        <taxon>Neoptera</taxon>
        <taxon>Paraneoptera</taxon>
        <taxon>Hemiptera</taxon>
        <taxon>Sternorrhyncha</taxon>
        <taxon>Aphidomorpha</taxon>
        <taxon>Aphidoidea</taxon>
        <taxon>Aphididae</taxon>
        <taxon>Aphidini</taxon>
        <taxon>Aphis</taxon>
        <taxon>Aphis</taxon>
    </lineage>
</organism>
<protein>
    <submittedName>
        <fullName evidence="1">Uncharacterized protein</fullName>
    </submittedName>
</protein>
<dbReference type="AlphaFoldDB" id="A0A6G0U4H3"/>
<name>A0A6G0U4H3_APHGL</name>
<comment type="caution">
    <text evidence="1">The sequence shown here is derived from an EMBL/GenBank/DDBJ whole genome shotgun (WGS) entry which is preliminary data.</text>
</comment>
<proteinExistence type="predicted"/>
<keyword evidence="2" id="KW-1185">Reference proteome</keyword>
<dbReference type="EMBL" id="VYZN01000005">
    <property type="protein sequence ID" value="KAE9543857.1"/>
    <property type="molecule type" value="Genomic_DNA"/>
</dbReference>